<feature type="region of interest" description="Disordered" evidence="1">
    <location>
        <begin position="216"/>
        <end position="285"/>
    </location>
</feature>
<feature type="region of interest" description="Disordered" evidence="1">
    <location>
        <begin position="165"/>
        <end position="193"/>
    </location>
</feature>
<dbReference type="EMBL" id="JAXCGZ010020568">
    <property type="protein sequence ID" value="KAK7065581.1"/>
    <property type="molecule type" value="Genomic_DNA"/>
</dbReference>
<feature type="compositionally biased region" description="Basic and acidic residues" evidence="1">
    <location>
        <begin position="102"/>
        <end position="125"/>
    </location>
</feature>
<reference evidence="2 3" key="1">
    <citation type="submission" date="2023-11" db="EMBL/GenBank/DDBJ databases">
        <title>Halocaridina rubra genome assembly.</title>
        <authorList>
            <person name="Smith C."/>
        </authorList>
    </citation>
    <scope>NUCLEOTIDE SEQUENCE [LARGE SCALE GENOMIC DNA]</scope>
    <source>
        <strain evidence="2">EP-1</strain>
        <tissue evidence="2">Whole</tissue>
    </source>
</reference>
<sequence>MYHFIKLHFIFFFRPDEGNQRTSETGGASRRHRRRQGRPLGDRRSGEGREGRSSRDELGERGPRREGRRSSSDHYISEPQITSPSAPLSSVQVEIVEEEQEGREGRNNRADGRGRGPRRESRRSSYDYLSEPESMSPSAPPTSLEVEVGGYASAPVSLLIPDDDQSLQERPSEVSDNRVDLQQSSVIPTSPPPSLELILPNSMHSWDSAAVIPRPSFNSRNSQLQTSPISSATSASPPVASRTTQDSVTSSNTSGNRGNRTRRNRDVRLGPANVGRGGGGGTERG</sequence>
<organism evidence="2 3">
    <name type="scientific">Halocaridina rubra</name>
    <name type="common">Hawaiian red shrimp</name>
    <dbReference type="NCBI Taxonomy" id="373956"/>
    <lineage>
        <taxon>Eukaryota</taxon>
        <taxon>Metazoa</taxon>
        <taxon>Ecdysozoa</taxon>
        <taxon>Arthropoda</taxon>
        <taxon>Crustacea</taxon>
        <taxon>Multicrustacea</taxon>
        <taxon>Malacostraca</taxon>
        <taxon>Eumalacostraca</taxon>
        <taxon>Eucarida</taxon>
        <taxon>Decapoda</taxon>
        <taxon>Pleocyemata</taxon>
        <taxon>Caridea</taxon>
        <taxon>Atyoidea</taxon>
        <taxon>Atyidae</taxon>
        <taxon>Halocaridina</taxon>
    </lineage>
</organism>
<keyword evidence="3" id="KW-1185">Reference proteome</keyword>
<comment type="caution">
    <text evidence="2">The sequence shown here is derived from an EMBL/GenBank/DDBJ whole genome shotgun (WGS) entry which is preliminary data.</text>
</comment>
<name>A0AAN8WGE2_HALRR</name>
<protein>
    <submittedName>
        <fullName evidence="2">Uncharacterized protein</fullName>
    </submittedName>
</protein>
<accession>A0AAN8WGE2</accession>
<proteinExistence type="predicted"/>
<evidence type="ECO:0000313" key="2">
    <source>
        <dbReference type="EMBL" id="KAK7065581.1"/>
    </source>
</evidence>
<dbReference type="AlphaFoldDB" id="A0AAN8WGE2"/>
<feature type="compositionally biased region" description="Basic and acidic residues" evidence="1">
    <location>
        <begin position="170"/>
        <end position="179"/>
    </location>
</feature>
<dbReference type="Proteomes" id="UP001381693">
    <property type="component" value="Unassembled WGS sequence"/>
</dbReference>
<feature type="compositionally biased region" description="Polar residues" evidence="1">
    <location>
        <begin position="216"/>
        <end position="225"/>
    </location>
</feature>
<feature type="compositionally biased region" description="Low complexity" evidence="1">
    <location>
        <begin position="226"/>
        <end position="258"/>
    </location>
</feature>
<feature type="compositionally biased region" description="Gly residues" evidence="1">
    <location>
        <begin position="275"/>
        <end position="285"/>
    </location>
</feature>
<gene>
    <name evidence="2" type="ORF">SK128_000267</name>
</gene>
<feature type="region of interest" description="Disordered" evidence="1">
    <location>
        <begin position="17"/>
        <end position="145"/>
    </location>
</feature>
<feature type="compositionally biased region" description="Basic and acidic residues" evidence="1">
    <location>
        <begin position="40"/>
        <end position="76"/>
    </location>
</feature>
<feature type="non-terminal residue" evidence="2">
    <location>
        <position position="285"/>
    </location>
</feature>
<feature type="compositionally biased region" description="Polar residues" evidence="1">
    <location>
        <begin position="79"/>
        <end position="90"/>
    </location>
</feature>
<feature type="compositionally biased region" description="Low complexity" evidence="1">
    <location>
        <begin position="131"/>
        <end position="143"/>
    </location>
</feature>
<evidence type="ECO:0000256" key="1">
    <source>
        <dbReference type="SAM" id="MobiDB-lite"/>
    </source>
</evidence>
<evidence type="ECO:0000313" key="3">
    <source>
        <dbReference type="Proteomes" id="UP001381693"/>
    </source>
</evidence>